<evidence type="ECO:0000313" key="2">
    <source>
        <dbReference type="EMBL" id="QPI50530.1"/>
    </source>
</evidence>
<accession>A0AA48WFZ5</accession>
<proteinExistence type="predicted"/>
<gene>
    <name evidence="2" type="ORF">IV454_02605</name>
</gene>
<dbReference type="Proteomes" id="UP000662888">
    <property type="component" value="Chromosome"/>
</dbReference>
<protein>
    <recommendedName>
        <fullName evidence="4">Transposase</fullName>
    </recommendedName>
</protein>
<name>A0AA48WFZ5_9BURK</name>
<dbReference type="EMBL" id="CP065053">
    <property type="protein sequence ID" value="QPI50530.1"/>
    <property type="molecule type" value="Genomic_DNA"/>
</dbReference>
<feature type="region of interest" description="Disordered" evidence="1">
    <location>
        <begin position="1"/>
        <end position="24"/>
    </location>
</feature>
<evidence type="ECO:0000313" key="3">
    <source>
        <dbReference type="Proteomes" id="UP000662888"/>
    </source>
</evidence>
<dbReference type="RefSeq" id="WP_206090104.1">
    <property type="nucleotide sequence ID" value="NZ_CP065053.1"/>
</dbReference>
<sequence length="109" mass="12650">MAKWLADRMDKVEQHSDDNNRSTQHDLRAWFFVDDTPYPERRKRGFQQQEKPGCIPGRKRFAAAGVIARIAAFEARNGRLAPGRHAEKHRSQQLRSLKRRPVSTDTLDP</sequence>
<evidence type="ECO:0000256" key="1">
    <source>
        <dbReference type="SAM" id="MobiDB-lite"/>
    </source>
</evidence>
<feature type="region of interest" description="Disordered" evidence="1">
    <location>
        <begin position="81"/>
        <end position="109"/>
    </location>
</feature>
<feature type="compositionally biased region" description="Basic residues" evidence="1">
    <location>
        <begin position="86"/>
        <end position="101"/>
    </location>
</feature>
<organism evidence="2 3">
    <name type="scientific">Massilia antarctica</name>
    <dbReference type="NCBI Taxonomy" id="2765360"/>
    <lineage>
        <taxon>Bacteria</taxon>
        <taxon>Pseudomonadati</taxon>
        <taxon>Pseudomonadota</taxon>
        <taxon>Betaproteobacteria</taxon>
        <taxon>Burkholderiales</taxon>
        <taxon>Oxalobacteraceae</taxon>
        <taxon>Telluria group</taxon>
        <taxon>Massilia</taxon>
    </lineage>
</organism>
<keyword evidence="3" id="KW-1185">Reference proteome</keyword>
<reference evidence="2 3" key="1">
    <citation type="submission" date="2020-11" db="EMBL/GenBank/DDBJ databases">
        <authorList>
            <person name="Sun Q."/>
        </authorList>
    </citation>
    <scope>NUCLEOTIDE SEQUENCE [LARGE SCALE GENOMIC DNA]</scope>
    <source>
        <strain evidence="2 3">P8398</strain>
    </source>
</reference>
<evidence type="ECO:0008006" key="4">
    <source>
        <dbReference type="Google" id="ProtNLM"/>
    </source>
</evidence>